<evidence type="ECO:0000256" key="9">
    <source>
        <dbReference type="ARBA" id="ARBA00034846"/>
    </source>
</evidence>
<name>E4X7V4_OIKDI</name>
<comment type="similarity">
    <text evidence="8">Belongs to the TMEM147 family.</text>
</comment>
<dbReference type="OrthoDB" id="10054730at2759"/>
<dbReference type="AlphaFoldDB" id="E4X7V4"/>
<comment type="subcellular location">
    <subcellularLocation>
        <location evidence="2">Cell membrane</location>
        <topology evidence="2">Multi-pass membrane protein</topology>
    </subcellularLocation>
    <subcellularLocation>
        <location evidence="1">Endoplasmic reticulum membrane</location>
        <topology evidence="1">Multi-pass membrane protein</topology>
    </subcellularLocation>
</comment>
<dbReference type="GO" id="GO:0005886">
    <property type="term" value="C:plasma membrane"/>
    <property type="evidence" value="ECO:0007669"/>
    <property type="project" value="UniProtKB-SubCell"/>
</dbReference>
<dbReference type="Pfam" id="PF09767">
    <property type="entry name" value="DUF2053"/>
    <property type="match status" value="1"/>
</dbReference>
<dbReference type="Proteomes" id="UP000001307">
    <property type="component" value="Unassembled WGS sequence"/>
</dbReference>
<dbReference type="InterPro" id="IPR019164">
    <property type="entry name" value="TMEM147"/>
</dbReference>
<dbReference type="FunCoup" id="E4X7V4">
    <property type="interactions" value="603"/>
</dbReference>
<keyword evidence="5" id="KW-0256">Endoplasmic reticulum</keyword>
<feature type="transmembrane region" description="Helical" evidence="11">
    <location>
        <begin position="98"/>
        <end position="118"/>
    </location>
</feature>
<dbReference type="PANTHER" id="PTHR12869">
    <property type="entry name" value="SMALL SEVEN TRANSMEMBRANE DOMAIN-CONTAINING PROTEIN"/>
    <property type="match status" value="1"/>
</dbReference>
<gene>
    <name evidence="12" type="ORF">GSOID_T00003644001</name>
</gene>
<evidence type="ECO:0000256" key="8">
    <source>
        <dbReference type="ARBA" id="ARBA00034739"/>
    </source>
</evidence>
<feature type="transmembrane region" description="Helical" evidence="11">
    <location>
        <begin position="161"/>
        <end position="180"/>
    </location>
</feature>
<dbReference type="InParanoid" id="E4X7V4"/>
<feature type="transmembrane region" description="Helical" evidence="11">
    <location>
        <begin position="130"/>
        <end position="155"/>
    </location>
</feature>
<keyword evidence="6 11" id="KW-1133">Transmembrane helix</keyword>
<evidence type="ECO:0000256" key="10">
    <source>
        <dbReference type="ARBA" id="ARBA00034899"/>
    </source>
</evidence>
<proteinExistence type="inferred from homology"/>
<reference evidence="12" key="1">
    <citation type="journal article" date="2010" name="Science">
        <title>Plasticity of animal genome architecture unmasked by rapid evolution of a pelagic tunicate.</title>
        <authorList>
            <person name="Denoeud F."/>
            <person name="Henriet S."/>
            <person name="Mungpakdee S."/>
            <person name="Aury J.M."/>
            <person name="Da Silva C."/>
            <person name="Brinkmann H."/>
            <person name="Mikhaleva J."/>
            <person name="Olsen L.C."/>
            <person name="Jubin C."/>
            <person name="Canestro C."/>
            <person name="Bouquet J.M."/>
            <person name="Danks G."/>
            <person name="Poulain J."/>
            <person name="Campsteijn C."/>
            <person name="Adamski M."/>
            <person name="Cross I."/>
            <person name="Yadetie F."/>
            <person name="Muffato M."/>
            <person name="Louis A."/>
            <person name="Butcher S."/>
            <person name="Tsagkogeorga G."/>
            <person name="Konrad A."/>
            <person name="Singh S."/>
            <person name="Jensen M.F."/>
            <person name="Cong E.H."/>
            <person name="Eikeseth-Otteraa H."/>
            <person name="Noel B."/>
            <person name="Anthouard V."/>
            <person name="Porcel B.M."/>
            <person name="Kachouri-Lafond R."/>
            <person name="Nishino A."/>
            <person name="Ugolini M."/>
            <person name="Chourrout P."/>
            <person name="Nishida H."/>
            <person name="Aasland R."/>
            <person name="Huzurbazar S."/>
            <person name="Westhof E."/>
            <person name="Delsuc F."/>
            <person name="Lehrach H."/>
            <person name="Reinhardt R."/>
            <person name="Weissenbach J."/>
            <person name="Roy S.W."/>
            <person name="Artiguenave F."/>
            <person name="Postlethwait J.H."/>
            <person name="Manak J.R."/>
            <person name="Thompson E.M."/>
            <person name="Jaillon O."/>
            <person name="Du Pasquier L."/>
            <person name="Boudinot P."/>
            <person name="Liberles D.A."/>
            <person name="Volff J.N."/>
            <person name="Philippe H."/>
            <person name="Lenhard B."/>
            <person name="Roest Crollius H."/>
            <person name="Wincker P."/>
            <person name="Chourrout D."/>
        </authorList>
    </citation>
    <scope>NUCLEOTIDE SEQUENCE [LARGE SCALE GENOMIC DNA]</scope>
</reference>
<evidence type="ECO:0000256" key="7">
    <source>
        <dbReference type="ARBA" id="ARBA00023136"/>
    </source>
</evidence>
<organism evidence="12">
    <name type="scientific">Oikopleura dioica</name>
    <name type="common">Tunicate</name>
    <dbReference type="NCBI Taxonomy" id="34765"/>
    <lineage>
        <taxon>Eukaryota</taxon>
        <taxon>Metazoa</taxon>
        <taxon>Chordata</taxon>
        <taxon>Tunicata</taxon>
        <taxon>Appendicularia</taxon>
        <taxon>Copelata</taxon>
        <taxon>Oikopleuridae</taxon>
        <taxon>Oikopleura</taxon>
    </lineage>
</organism>
<evidence type="ECO:0000256" key="1">
    <source>
        <dbReference type="ARBA" id="ARBA00004477"/>
    </source>
</evidence>
<evidence type="ECO:0000256" key="5">
    <source>
        <dbReference type="ARBA" id="ARBA00022824"/>
    </source>
</evidence>
<dbReference type="PANTHER" id="PTHR12869:SF0">
    <property type="entry name" value="BOS COMPLEX SUBUNIT TMEM147"/>
    <property type="match status" value="1"/>
</dbReference>
<evidence type="ECO:0000256" key="11">
    <source>
        <dbReference type="SAM" id="Phobius"/>
    </source>
</evidence>
<evidence type="ECO:0000313" key="13">
    <source>
        <dbReference type="Proteomes" id="UP000001307"/>
    </source>
</evidence>
<sequence>MTFFYFVNCCALTYGPYALIYKNSVLSEYQPYRKCISVASMYIMTIMLRMFLLGTIVPIIGLDGTARDVVQPLVSIIDIVGIYYALVRTVGRPEIKILSVLVGWGLTDALLSTLLVYWSGARKHEFSWEFVEMAIGYNIELVQLAATVTLVWLWTRTDLNQSAVPVISSVLLISLLKSFISKMAVAGGIMTCGLAANAIITAGVATVALSLFMSLTAQ</sequence>
<dbReference type="GO" id="GO:0005789">
    <property type="term" value="C:endoplasmic reticulum membrane"/>
    <property type="evidence" value="ECO:0007669"/>
    <property type="project" value="UniProtKB-SubCell"/>
</dbReference>
<keyword evidence="4 11" id="KW-0812">Transmembrane</keyword>
<evidence type="ECO:0000256" key="4">
    <source>
        <dbReference type="ARBA" id="ARBA00022692"/>
    </source>
</evidence>
<evidence type="ECO:0000256" key="6">
    <source>
        <dbReference type="ARBA" id="ARBA00022989"/>
    </source>
</evidence>
<keyword evidence="13" id="KW-1185">Reference proteome</keyword>
<evidence type="ECO:0000256" key="2">
    <source>
        <dbReference type="ARBA" id="ARBA00004651"/>
    </source>
</evidence>
<evidence type="ECO:0000256" key="3">
    <source>
        <dbReference type="ARBA" id="ARBA00022475"/>
    </source>
</evidence>
<keyword evidence="3" id="KW-1003">Cell membrane</keyword>
<evidence type="ECO:0000313" key="12">
    <source>
        <dbReference type="EMBL" id="CBY18777.1"/>
    </source>
</evidence>
<accession>E4X7V4</accession>
<dbReference type="EMBL" id="FN653028">
    <property type="protein sequence ID" value="CBY18777.1"/>
    <property type="molecule type" value="Genomic_DNA"/>
</dbReference>
<keyword evidence="7 11" id="KW-0472">Membrane</keyword>
<feature type="transmembrane region" description="Helical" evidence="11">
    <location>
        <begin position="192"/>
        <end position="215"/>
    </location>
</feature>
<feature type="transmembrane region" description="Helical" evidence="11">
    <location>
        <begin position="41"/>
        <end position="62"/>
    </location>
</feature>
<feature type="transmembrane region" description="Helical" evidence="11">
    <location>
        <begin position="69"/>
        <end position="86"/>
    </location>
</feature>
<protein>
    <recommendedName>
        <fullName evidence="9">BOS complex subunit TMEM147</fullName>
    </recommendedName>
    <alternativeName>
        <fullName evidence="10">Transmembrane protein 147</fullName>
    </alternativeName>
</protein>